<protein>
    <submittedName>
        <fullName evidence="2">Uncharacterized protein</fullName>
    </submittedName>
</protein>
<feature type="transmembrane region" description="Helical" evidence="1">
    <location>
        <begin position="280"/>
        <end position="303"/>
    </location>
</feature>
<comment type="caution">
    <text evidence="2">The sequence shown here is derived from an EMBL/GenBank/DDBJ whole genome shotgun (WGS) entry which is preliminary data.</text>
</comment>
<dbReference type="AlphaFoldDB" id="A0A1E3BBR2"/>
<accession>A0A1E3BBR2</accession>
<organism evidence="2 3">
    <name type="scientific">Aspergillus cristatus</name>
    <name type="common">Chinese Fuzhuan brick tea-fermentation fungus</name>
    <name type="synonym">Eurotium cristatum</name>
    <dbReference type="NCBI Taxonomy" id="573508"/>
    <lineage>
        <taxon>Eukaryota</taxon>
        <taxon>Fungi</taxon>
        <taxon>Dikarya</taxon>
        <taxon>Ascomycota</taxon>
        <taxon>Pezizomycotina</taxon>
        <taxon>Eurotiomycetes</taxon>
        <taxon>Eurotiomycetidae</taxon>
        <taxon>Eurotiales</taxon>
        <taxon>Aspergillaceae</taxon>
        <taxon>Aspergillus</taxon>
        <taxon>Aspergillus subgen. Aspergillus</taxon>
    </lineage>
</organism>
<proteinExistence type="predicted"/>
<evidence type="ECO:0000313" key="2">
    <source>
        <dbReference type="EMBL" id="ODM18405.1"/>
    </source>
</evidence>
<keyword evidence="1" id="KW-0472">Membrane</keyword>
<dbReference type="STRING" id="573508.A0A1E3BBR2"/>
<keyword evidence="3" id="KW-1185">Reference proteome</keyword>
<dbReference type="OrthoDB" id="4397787at2759"/>
<name>A0A1E3BBR2_ASPCR</name>
<reference evidence="2 3" key="1">
    <citation type="journal article" date="2016" name="BMC Genomics">
        <title>Comparative genomic and transcriptomic analyses of the Fuzhuan brick tea-fermentation fungus Aspergillus cristatus.</title>
        <authorList>
            <person name="Ge Y."/>
            <person name="Wang Y."/>
            <person name="Liu Y."/>
            <person name="Tan Y."/>
            <person name="Ren X."/>
            <person name="Zhang X."/>
            <person name="Hyde K.D."/>
            <person name="Liu Y."/>
            <person name="Liu Z."/>
        </authorList>
    </citation>
    <scope>NUCLEOTIDE SEQUENCE [LARGE SCALE GENOMIC DNA]</scope>
    <source>
        <strain evidence="2 3">GZAAS20.1005</strain>
    </source>
</reference>
<gene>
    <name evidence="2" type="ORF">SI65_06276</name>
</gene>
<dbReference type="VEuPathDB" id="FungiDB:SI65_06276"/>
<evidence type="ECO:0000313" key="3">
    <source>
        <dbReference type="Proteomes" id="UP000094569"/>
    </source>
</evidence>
<dbReference type="Proteomes" id="UP000094569">
    <property type="component" value="Unassembled WGS sequence"/>
</dbReference>
<dbReference type="EMBL" id="JXNT01000006">
    <property type="protein sequence ID" value="ODM18405.1"/>
    <property type="molecule type" value="Genomic_DNA"/>
</dbReference>
<sequence length="318" mass="35793">MADGRRLDTKLIDFLAMMAQNPDLPAAIRDQATYVTIFISALGNGEIVRNLPHRARALPEGKDSPVRRFGFYLHALIAGFHFIPTVADFEGHLIELHSILDPVGASCHGEKGERTSRIPEQKYGYHFVFRIGLQQYYMTCTVAEEIDFWRHDPRGIEERIRTQSICCEAFEHQLRLNDVEKRILVNITNCSARDAMVFWHWLENNCAAYFAMRACISLLDKLGSKNAGHRFSDSPELTKVHSICSWYMLDATMDHALATSPILGLPRLSTSTSRFGSISFINGLNVCGMGMLGFGFCICFVLLHSRVLKGFGLIFGLV</sequence>
<evidence type="ECO:0000256" key="1">
    <source>
        <dbReference type="SAM" id="Phobius"/>
    </source>
</evidence>
<keyword evidence="1" id="KW-1133">Transmembrane helix</keyword>
<keyword evidence="1" id="KW-0812">Transmembrane</keyword>